<reference evidence="1" key="1">
    <citation type="submission" date="2020-05" db="EMBL/GenBank/DDBJ databases">
        <authorList>
            <person name="Chiriac C."/>
            <person name="Salcher M."/>
            <person name="Ghai R."/>
            <person name="Kavagutti S V."/>
        </authorList>
    </citation>
    <scope>NUCLEOTIDE SEQUENCE</scope>
</reference>
<sequence length="265" mass="30464">MSVCSRIGDHCRVKRCTRTNVIHSGRNARSSECIKCLLRSAHHLANRENRYRTVTGCQLECIQPGANKRRVNRTCSTLWITNDDRSIVGKCHRIMQHLLQIFHRAWSQHAHARNLRQQRHVVDAVVARAVVASHACTVEAEDHWQAMQCNVVDHLVPRTGQERGIQRNNGAKSAHRHACCCGDCMLFGNAHIEEAIRELRLEIKKTSGARHRSGDRNNSWVGFCFCNKGLAECIRITGDRCLLWTIERIKRWRVMQVLFIVIFCE</sequence>
<dbReference type="EMBL" id="CAEZWV010000061">
    <property type="protein sequence ID" value="CAB4687393.1"/>
    <property type="molecule type" value="Genomic_DNA"/>
</dbReference>
<organism evidence="1">
    <name type="scientific">freshwater metagenome</name>
    <dbReference type="NCBI Taxonomy" id="449393"/>
    <lineage>
        <taxon>unclassified sequences</taxon>
        <taxon>metagenomes</taxon>
        <taxon>ecological metagenomes</taxon>
    </lineage>
</organism>
<proteinExistence type="predicted"/>
<name>A0A6J6NT32_9ZZZZ</name>
<gene>
    <name evidence="1" type="ORF">UFOPK2295_01726</name>
</gene>
<evidence type="ECO:0000313" key="1">
    <source>
        <dbReference type="EMBL" id="CAB4687393.1"/>
    </source>
</evidence>
<dbReference type="AlphaFoldDB" id="A0A6J6NT32"/>
<protein>
    <submittedName>
        <fullName evidence="1">Unannotated protein</fullName>
    </submittedName>
</protein>
<accession>A0A6J6NT32</accession>